<keyword evidence="3 5" id="KW-0479">Metal-binding</keyword>
<sequence length="515" mass="57649">MSQHSLLSLGLQRLSIANTFAAFFVVLASIALYRTFFHPLRKIPGPLLASISGLWRVIRFARGQWHDDILALHEQYGPVVRIAPNEVSFVDKEASAEVYGHTNGTRKTAWYDVWAVKNAGTGFFNATDPKEHAFLRKRVATAYSMSTMLSLEPQIQEIADAVWMQFRKIAEKGQTIDLQTWTCYFAFDVVGKLGLGGPIGFVETCGDVNSIMQNIHGFFYLWSVLGNVPGQKVWVENPLSRAVLGLLAPQWVSGGPKFQAWLFKQVGDRMAEGEVKDRTPDMLDHFISMKDPDGSRVSFPGVAVEGGNLIGAGADTTAIAIAVVVGQLLVHPDDLQRVQQEVDEVYAQHDKEWQLDYKTAEKLPWLSSCIKEATRMCPSILWPLPREAPAAGITIAGNFIPPGSELSISTIAHNRCREIFGDDANEWRPSRWIADGSDASSEYLRGAEKFNALFGFGSRVCMGRHLAMIEVHKFVGQLVRQFDLILENPQKPFVRRSQWFCLQEKLLVRLKKRDL</sequence>
<dbReference type="SUPFAM" id="SSF48264">
    <property type="entry name" value="Cytochrome P450"/>
    <property type="match status" value="1"/>
</dbReference>
<dbReference type="PRINTS" id="PR00463">
    <property type="entry name" value="EP450I"/>
</dbReference>
<keyword evidence="6" id="KW-0503">Monooxygenase</keyword>
<evidence type="ECO:0000313" key="9">
    <source>
        <dbReference type="Proteomes" id="UP000660729"/>
    </source>
</evidence>
<dbReference type="PROSITE" id="PS00086">
    <property type="entry name" value="CYTOCHROME_P450"/>
    <property type="match status" value="1"/>
</dbReference>
<comment type="caution">
    <text evidence="8">The sequence shown here is derived from an EMBL/GenBank/DDBJ whole genome shotgun (WGS) entry which is preliminary data.</text>
</comment>
<accession>A0A8H6RIX2</accession>
<reference evidence="8" key="1">
    <citation type="submission" date="2020-04" db="EMBL/GenBank/DDBJ databases">
        <title>Draft genome resource of the tomato pathogen Pseudocercospora fuligena.</title>
        <authorList>
            <person name="Zaccaron A."/>
        </authorList>
    </citation>
    <scope>NUCLEOTIDE SEQUENCE</scope>
    <source>
        <strain evidence="8">PF001</strain>
    </source>
</reference>
<keyword evidence="8" id="KW-0489">Methyltransferase</keyword>
<dbReference type="PRINTS" id="PR00385">
    <property type="entry name" value="P450"/>
</dbReference>
<dbReference type="GO" id="GO:0005506">
    <property type="term" value="F:iron ion binding"/>
    <property type="evidence" value="ECO:0007669"/>
    <property type="project" value="InterPro"/>
</dbReference>
<evidence type="ECO:0000256" key="1">
    <source>
        <dbReference type="ARBA" id="ARBA00001971"/>
    </source>
</evidence>
<evidence type="ECO:0000256" key="4">
    <source>
        <dbReference type="ARBA" id="ARBA00023004"/>
    </source>
</evidence>
<keyword evidence="5 6" id="KW-0349">Heme</keyword>
<keyword evidence="7" id="KW-0472">Membrane</keyword>
<dbReference type="InterPro" id="IPR001128">
    <property type="entry name" value="Cyt_P450"/>
</dbReference>
<evidence type="ECO:0000313" key="8">
    <source>
        <dbReference type="EMBL" id="KAF7191928.1"/>
    </source>
</evidence>
<dbReference type="Pfam" id="PF00067">
    <property type="entry name" value="p450"/>
    <property type="match status" value="1"/>
</dbReference>
<dbReference type="OrthoDB" id="3934656at2759"/>
<organism evidence="8 9">
    <name type="scientific">Pseudocercospora fuligena</name>
    <dbReference type="NCBI Taxonomy" id="685502"/>
    <lineage>
        <taxon>Eukaryota</taxon>
        <taxon>Fungi</taxon>
        <taxon>Dikarya</taxon>
        <taxon>Ascomycota</taxon>
        <taxon>Pezizomycotina</taxon>
        <taxon>Dothideomycetes</taxon>
        <taxon>Dothideomycetidae</taxon>
        <taxon>Mycosphaerellales</taxon>
        <taxon>Mycosphaerellaceae</taxon>
        <taxon>Pseudocercospora</taxon>
    </lineage>
</organism>
<evidence type="ECO:0000256" key="7">
    <source>
        <dbReference type="SAM" id="Phobius"/>
    </source>
</evidence>
<feature type="binding site" description="axial binding residue" evidence="5">
    <location>
        <position position="461"/>
    </location>
    <ligand>
        <name>heme</name>
        <dbReference type="ChEBI" id="CHEBI:30413"/>
    </ligand>
    <ligandPart>
        <name>Fe</name>
        <dbReference type="ChEBI" id="CHEBI:18248"/>
    </ligandPart>
</feature>
<dbReference type="InterPro" id="IPR017972">
    <property type="entry name" value="Cyt_P450_CS"/>
</dbReference>
<feature type="transmembrane region" description="Helical" evidence="7">
    <location>
        <begin position="15"/>
        <end position="33"/>
    </location>
</feature>
<proteinExistence type="inferred from homology"/>
<comment type="similarity">
    <text evidence="2 6">Belongs to the cytochrome P450 family.</text>
</comment>
<keyword evidence="7" id="KW-0812">Transmembrane</keyword>
<protein>
    <submittedName>
        <fullName evidence="8">Pisatin demethylase</fullName>
    </submittedName>
</protein>
<dbReference type="InterPro" id="IPR002401">
    <property type="entry name" value="Cyt_P450_E_grp-I"/>
</dbReference>
<dbReference type="GO" id="GO:0004497">
    <property type="term" value="F:monooxygenase activity"/>
    <property type="evidence" value="ECO:0007669"/>
    <property type="project" value="UniProtKB-KW"/>
</dbReference>
<dbReference type="GO" id="GO:0020037">
    <property type="term" value="F:heme binding"/>
    <property type="evidence" value="ECO:0007669"/>
    <property type="project" value="InterPro"/>
</dbReference>
<dbReference type="GO" id="GO:0032259">
    <property type="term" value="P:methylation"/>
    <property type="evidence" value="ECO:0007669"/>
    <property type="project" value="UniProtKB-KW"/>
</dbReference>
<keyword evidence="4 5" id="KW-0408">Iron</keyword>
<evidence type="ECO:0000256" key="5">
    <source>
        <dbReference type="PIRSR" id="PIRSR602401-1"/>
    </source>
</evidence>
<gene>
    <name evidence="8" type="ORF">HII31_06738</name>
</gene>
<dbReference type="Gene3D" id="1.10.630.10">
    <property type="entry name" value="Cytochrome P450"/>
    <property type="match status" value="1"/>
</dbReference>
<dbReference type="PANTHER" id="PTHR24305:SF166">
    <property type="entry name" value="CYTOCHROME P450 12A4, MITOCHONDRIAL-RELATED"/>
    <property type="match status" value="1"/>
</dbReference>
<dbReference type="Proteomes" id="UP000660729">
    <property type="component" value="Unassembled WGS sequence"/>
</dbReference>
<evidence type="ECO:0000256" key="6">
    <source>
        <dbReference type="RuleBase" id="RU000461"/>
    </source>
</evidence>
<dbReference type="PANTHER" id="PTHR24305">
    <property type="entry name" value="CYTOCHROME P450"/>
    <property type="match status" value="1"/>
</dbReference>
<evidence type="ECO:0000256" key="3">
    <source>
        <dbReference type="ARBA" id="ARBA00022723"/>
    </source>
</evidence>
<evidence type="ECO:0000256" key="2">
    <source>
        <dbReference type="ARBA" id="ARBA00010617"/>
    </source>
</evidence>
<keyword evidence="9" id="KW-1185">Reference proteome</keyword>
<keyword evidence="7" id="KW-1133">Transmembrane helix</keyword>
<keyword evidence="6" id="KW-0560">Oxidoreductase</keyword>
<dbReference type="AlphaFoldDB" id="A0A8H6RIX2"/>
<comment type="cofactor">
    <cofactor evidence="1 5">
        <name>heme</name>
        <dbReference type="ChEBI" id="CHEBI:30413"/>
    </cofactor>
</comment>
<dbReference type="GO" id="GO:0008168">
    <property type="term" value="F:methyltransferase activity"/>
    <property type="evidence" value="ECO:0007669"/>
    <property type="project" value="UniProtKB-KW"/>
</dbReference>
<dbReference type="InterPro" id="IPR036396">
    <property type="entry name" value="Cyt_P450_sf"/>
</dbReference>
<dbReference type="EMBL" id="JABCIY010000153">
    <property type="protein sequence ID" value="KAF7191928.1"/>
    <property type="molecule type" value="Genomic_DNA"/>
</dbReference>
<dbReference type="InterPro" id="IPR050121">
    <property type="entry name" value="Cytochrome_P450_monoxygenase"/>
</dbReference>
<keyword evidence="8" id="KW-0808">Transferase</keyword>
<dbReference type="GO" id="GO:0016705">
    <property type="term" value="F:oxidoreductase activity, acting on paired donors, with incorporation or reduction of molecular oxygen"/>
    <property type="evidence" value="ECO:0007669"/>
    <property type="project" value="InterPro"/>
</dbReference>
<name>A0A8H6RIX2_9PEZI</name>